<protein>
    <submittedName>
        <fullName evidence="1">Uncharacterized protein</fullName>
    </submittedName>
</protein>
<reference evidence="1 2" key="1">
    <citation type="submission" date="2015-10" db="EMBL/GenBank/DDBJ databases">
        <title>Chryseobacterium aquaticum genome.</title>
        <authorList>
            <person name="Newman J.D."/>
            <person name="Ferguson M.B."/>
            <person name="Miller J.R."/>
        </authorList>
    </citation>
    <scope>NUCLEOTIDE SEQUENCE [LARGE SCALE GENOMIC DNA]</scope>
    <source>
        <strain evidence="1 2">KCTC 12483</strain>
    </source>
</reference>
<name>A0A0Q3K8P9_9FLAO</name>
<dbReference type="EMBL" id="LLYZ01000005">
    <property type="protein sequence ID" value="KQK25995.1"/>
    <property type="molecule type" value="Genomic_DNA"/>
</dbReference>
<evidence type="ECO:0000313" key="2">
    <source>
        <dbReference type="Proteomes" id="UP000051682"/>
    </source>
</evidence>
<gene>
    <name evidence="1" type="ORF">AR438_10455</name>
</gene>
<dbReference type="AlphaFoldDB" id="A0A0Q3K8P9"/>
<organism evidence="1 2">
    <name type="scientific">Chryseobacterium aquaticum</name>
    <dbReference type="NCBI Taxonomy" id="452084"/>
    <lineage>
        <taxon>Bacteria</taxon>
        <taxon>Pseudomonadati</taxon>
        <taxon>Bacteroidota</taxon>
        <taxon>Flavobacteriia</taxon>
        <taxon>Flavobacteriales</taxon>
        <taxon>Weeksellaceae</taxon>
        <taxon>Chryseobacterium group</taxon>
        <taxon>Chryseobacterium</taxon>
    </lineage>
</organism>
<sequence length="60" mass="7064">MTVISNNLVFNSLFVIPENLNYFIFSVFRFLRNDKMTADFSVMIKNAHSKIKDRISIYSL</sequence>
<accession>A0A0Q3K8P9</accession>
<keyword evidence="2" id="KW-1185">Reference proteome</keyword>
<comment type="caution">
    <text evidence="1">The sequence shown here is derived from an EMBL/GenBank/DDBJ whole genome shotgun (WGS) entry which is preliminary data.</text>
</comment>
<dbReference type="Proteomes" id="UP000051682">
    <property type="component" value="Unassembled WGS sequence"/>
</dbReference>
<proteinExistence type="predicted"/>
<evidence type="ECO:0000313" key="1">
    <source>
        <dbReference type="EMBL" id="KQK25995.1"/>
    </source>
</evidence>